<dbReference type="SUPFAM" id="SSF51445">
    <property type="entry name" value="(Trans)glycosidases"/>
    <property type="match status" value="1"/>
</dbReference>
<evidence type="ECO:0000256" key="6">
    <source>
        <dbReference type="ARBA" id="ARBA00023180"/>
    </source>
</evidence>
<sequence length="1166" mass="129760">MEDLDPDRLERSSEPTAFEYQKYGNKVNFSRHAFYVDGEPLVLVSGEFHYWRVPDRERWRPLLAALKAMGLNCLRFYINWGYHSPAENSYIFDGNRDIDYLLTLCEELQLFVIAAPGPYICAETQAGGFPTWLLAKRDIRIRHMRFHFYKMWDEQFAHFSKQFYSHIVPIFAAHERIVKPDGCVIAFQIENELRELFGLDEEMRSLARAAREYGIKSPIFHNDDSPAGSWSSGKYLRNKSTLYVTKTDQKRYRGDMYGVDLYFLFPSMRDTADDQSAFVIIAFQFGGFAAFLQFFGIGGTGLGGRDLKLLNTLGCFKDEPVHVPPKVLGWTAKDFTGHIDHFESKFHAMGGAASNGPVVLAETQVGWINQWGKRRDYDDLYEFFGGDQSATLMNSLVGQGVSVVSFYMAYGGTNWGTSGDAEVYTSYDYTAFVREFGMLCERGRRLRQSALFLQTFTADGIAESVLVPKAVAARDEHISCSLPTMLVTVRKAVPRAGQADKDLPRFLFMRNLEYLGSTSAPADDASTPFSLAVAGIVVPCMVRPRQSFIAVANLRIRGALFLHVCSIPILFKCSSYHGAPLWGLKIPERGSVGRFVFRVPSSRSAKYTLKWQCEDGTSGSVSVSSSDAASTLPLLSAPLEELPLAEFAPPEAPDCPVQMRMSRDTEEHWFVSIAFWRECFVTLLDSSIEDASEPVLLLRMMAVSEVHADTLFCSFGKDLRYASNSVLPPTVIAYGAHEISMPDLKAGKLKVEWKRSDTRATLLQDTSPGLGTVSDDAFPGISVHDAPKSFDWDGLPRSMQLSDACVRGIDFTKDVTWKSIDLETQRDPLDHLFSHGHVAYRLQFEVPAVKKMWQSSRVYLTLNVRHVGTVWVNGHALGGQLTYSHNAISAGAMHFQDFWWSGKKNYDITDQVASNLSEPDANGMCSQDVIILVHSFGQNRQAFLLNDVRNKRGLLSAKLSASGVQNERWSIYGVSTADVSNPFNIGGIPREADFAALSLADTNGWSALKQDPLSQIAVRASEGLRWLRCSFKTPQRLSSVSSSSGSSTGAGGDGTSLRMPLRVQLSGGPTLSVLVYVNGTLIARWMSDVGPQNDFYVMERLLEEGPEKSNTLALAYYAWQDTELHVSMLPWNVHPISGNLRAAEKDKELFALVGEDIALGAGDVQS</sequence>
<evidence type="ECO:0000256" key="2">
    <source>
        <dbReference type="ARBA" id="ARBA00009809"/>
    </source>
</evidence>
<dbReference type="GO" id="GO:0005975">
    <property type="term" value="P:carbohydrate metabolic process"/>
    <property type="evidence" value="ECO:0007669"/>
    <property type="project" value="InterPro"/>
</dbReference>
<evidence type="ECO:0000256" key="8">
    <source>
        <dbReference type="RuleBase" id="RU003679"/>
    </source>
</evidence>
<protein>
    <recommendedName>
        <fullName evidence="3">beta-galactosidase</fullName>
        <ecNumber evidence="3">3.2.1.23</ecNumber>
    </recommendedName>
</protein>
<feature type="region of interest" description="Disordered" evidence="9">
    <location>
        <begin position="1036"/>
        <end position="1055"/>
    </location>
</feature>
<comment type="caution">
    <text evidence="12">The sequence shown here is derived from an EMBL/GenBank/DDBJ whole genome shotgun (WGS) entry which is preliminary data.</text>
</comment>
<evidence type="ECO:0000313" key="13">
    <source>
        <dbReference type="Proteomes" id="UP000324585"/>
    </source>
</evidence>
<evidence type="ECO:0000256" key="7">
    <source>
        <dbReference type="ARBA" id="ARBA00023295"/>
    </source>
</evidence>
<dbReference type="InterPro" id="IPR001944">
    <property type="entry name" value="Glycoside_Hdrlase_35"/>
</dbReference>
<proteinExistence type="inferred from homology"/>
<reference evidence="13" key="1">
    <citation type="journal article" date="2019" name="Nat. Commun.">
        <title>Expansion of phycobilisome linker gene families in mesophilic red algae.</title>
        <authorList>
            <person name="Lee J."/>
            <person name="Kim D."/>
            <person name="Bhattacharya D."/>
            <person name="Yoon H.S."/>
        </authorList>
    </citation>
    <scope>NUCLEOTIDE SEQUENCE [LARGE SCALE GENOMIC DNA]</scope>
    <source>
        <strain evidence="13">CCMP 1328</strain>
    </source>
</reference>
<dbReference type="Proteomes" id="UP000324585">
    <property type="component" value="Unassembled WGS sequence"/>
</dbReference>
<keyword evidence="6" id="KW-0325">Glycoprotein</keyword>
<keyword evidence="4" id="KW-0732">Signal</keyword>
<evidence type="ECO:0000256" key="3">
    <source>
        <dbReference type="ARBA" id="ARBA00012756"/>
    </source>
</evidence>
<name>A0A5J4Z1V5_PORPP</name>
<evidence type="ECO:0000313" key="12">
    <source>
        <dbReference type="EMBL" id="KAA8497260.1"/>
    </source>
</evidence>
<dbReference type="OrthoDB" id="1657402at2759"/>
<feature type="domain" description="Glycoside hydrolase 35 catalytic" evidence="10">
    <location>
        <begin position="34"/>
        <end position="245"/>
    </location>
</feature>
<gene>
    <name evidence="12" type="ORF">FVE85_0989</name>
</gene>
<evidence type="ECO:0000256" key="5">
    <source>
        <dbReference type="ARBA" id="ARBA00022801"/>
    </source>
</evidence>
<dbReference type="EC" id="3.2.1.23" evidence="3"/>
<evidence type="ECO:0000259" key="11">
    <source>
        <dbReference type="Pfam" id="PF13364"/>
    </source>
</evidence>
<dbReference type="AlphaFoldDB" id="A0A5J4Z1V5"/>
<dbReference type="SUPFAM" id="SSF49785">
    <property type="entry name" value="Galactose-binding domain-like"/>
    <property type="match status" value="2"/>
</dbReference>
<dbReference type="PANTHER" id="PTHR23421">
    <property type="entry name" value="BETA-GALACTOSIDASE RELATED"/>
    <property type="match status" value="1"/>
</dbReference>
<keyword evidence="7" id="KW-0326">Glycosidase</keyword>
<dbReference type="Gene3D" id="3.20.20.80">
    <property type="entry name" value="Glycosidases"/>
    <property type="match status" value="1"/>
</dbReference>
<dbReference type="InterPro" id="IPR025300">
    <property type="entry name" value="BetaGal_jelly_roll_dom"/>
</dbReference>
<dbReference type="GO" id="GO:0004565">
    <property type="term" value="F:beta-galactosidase activity"/>
    <property type="evidence" value="ECO:0007669"/>
    <property type="project" value="UniProtKB-EC"/>
</dbReference>
<feature type="domain" description="Glycoside hydrolase 35 catalytic" evidence="10">
    <location>
        <begin position="333"/>
        <end position="446"/>
    </location>
</feature>
<comment type="catalytic activity">
    <reaction evidence="1">
        <text>Hydrolysis of terminal non-reducing beta-D-galactose residues in beta-D-galactosides.</text>
        <dbReference type="EC" id="3.2.1.23"/>
    </reaction>
</comment>
<dbReference type="Pfam" id="PF13364">
    <property type="entry name" value="BetaGal_ABD2"/>
    <property type="match status" value="1"/>
</dbReference>
<accession>A0A5J4Z1V5</accession>
<evidence type="ECO:0000256" key="4">
    <source>
        <dbReference type="ARBA" id="ARBA00022729"/>
    </source>
</evidence>
<dbReference type="InterPro" id="IPR008979">
    <property type="entry name" value="Galactose-bd-like_sf"/>
</dbReference>
<feature type="compositionally biased region" description="Low complexity" evidence="9">
    <location>
        <begin position="1038"/>
        <end position="1047"/>
    </location>
</feature>
<dbReference type="InterPro" id="IPR031330">
    <property type="entry name" value="Gly_Hdrlase_35_cat"/>
</dbReference>
<dbReference type="EMBL" id="VRMN01000002">
    <property type="protein sequence ID" value="KAA8497260.1"/>
    <property type="molecule type" value="Genomic_DNA"/>
</dbReference>
<dbReference type="Pfam" id="PF01301">
    <property type="entry name" value="Glyco_hydro_35"/>
    <property type="match status" value="2"/>
</dbReference>
<dbReference type="Gene3D" id="2.60.120.260">
    <property type="entry name" value="Galactose-binding domain-like"/>
    <property type="match status" value="2"/>
</dbReference>
<keyword evidence="13" id="KW-1185">Reference proteome</keyword>
<dbReference type="OMA" id="DGPQHDF"/>
<comment type="similarity">
    <text evidence="2 8">Belongs to the glycosyl hydrolase 35 family.</text>
</comment>
<dbReference type="InterPro" id="IPR017853">
    <property type="entry name" value="GH"/>
</dbReference>
<organism evidence="12 13">
    <name type="scientific">Porphyridium purpureum</name>
    <name type="common">Red alga</name>
    <name type="synonym">Porphyridium cruentum</name>
    <dbReference type="NCBI Taxonomy" id="35688"/>
    <lineage>
        <taxon>Eukaryota</taxon>
        <taxon>Rhodophyta</taxon>
        <taxon>Bangiophyceae</taxon>
        <taxon>Porphyridiales</taxon>
        <taxon>Porphyridiaceae</taxon>
        <taxon>Porphyridium</taxon>
    </lineage>
</organism>
<feature type="domain" description="Beta-galactosidase jelly roll" evidence="11">
    <location>
        <begin position="1025"/>
        <end position="1116"/>
    </location>
</feature>
<evidence type="ECO:0000256" key="1">
    <source>
        <dbReference type="ARBA" id="ARBA00001412"/>
    </source>
</evidence>
<evidence type="ECO:0000256" key="9">
    <source>
        <dbReference type="SAM" id="MobiDB-lite"/>
    </source>
</evidence>
<keyword evidence="5" id="KW-0378">Hydrolase</keyword>
<evidence type="ECO:0000259" key="10">
    <source>
        <dbReference type="Pfam" id="PF01301"/>
    </source>
</evidence>
<dbReference type="PRINTS" id="PR00742">
    <property type="entry name" value="GLHYDRLASE35"/>
</dbReference>